<evidence type="ECO:0000256" key="10">
    <source>
        <dbReference type="SAM" id="MobiDB-lite"/>
    </source>
</evidence>
<dbReference type="PANTHER" id="PTHR43979">
    <property type="entry name" value="PRE-MRNA-PROCESSING FACTOR 17"/>
    <property type="match status" value="1"/>
</dbReference>
<organism evidence="11 12">
    <name type="scientific">Mycena citricolor</name>
    <dbReference type="NCBI Taxonomy" id="2018698"/>
    <lineage>
        <taxon>Eukaryota</taxon>
        <taxon>Fungi</taxon>
        <taxon>Dikarya</taxon>
        <taxon>Basidiomycota</taxon>
        <taxon>Agaricomycotina</taxon>
        <taxon>Agaricomycetes</taxon>
        <taxon>Agaricomycetidae</taxon>
        <taxon>Agaricales</taxon>
        <taxon>Marasmiineae</taxon>
        <taxon>Mycenaceae</taxon>
        <taxon>Mycena</taxon>
    </lineage>
</organism>
<dbReference type="InterPro" id="IPR020472">
    <property type="entry name" value="WD40_PAC1"/>
</dbReference>
<keyword evidence="2 9" id="KW-0853">WD repeat</keyword>
<protein>
    <recommendedName>
        <fullName evidence="8">Pre-mRNA-processing factor 17</fullName>
    </recommendedName>
</protein>
<feature type="region of interest" description="Disordered" evidence="10">
    <location>
        <begin position="36"/>
        <end position="72"/>
    </location>
</feature>
<keyword evidence="4" id="KW-0747">Spliceosome</keyword>
<dbReference type="Pfam" id="PF00400">
    <property type="entry name" value="WD40"/>
    <property type="match status" value="5"/>
</dbReference>
<dbReference type="PROSITE" id="PS50082">
    <property type="entry name" value="WD_REPEATS_2"/>
    <property type="match status" value="5"/>
</dbReference>
<dbReference type="CDD" id="cd00200">
    <property type="entry name" value="WD40"/>
    <property type="match status" value="1"/>
</dbReference>
<dbReference type="InterPro" id="IPR015943">
    <property type="entry name" value="WD40/YVTN_repeat-like_dom_sf"/>
</dbReference>
<feature type="compositionally biased region" description="Acidic residues" evidence="10">
    <location>
        <begin position="234"/>
        <end position="247"/>
    </location>
</feature>
<feature type="repeat" description="WD" evidence="9">
    <location>
        <begin position="355"/>
        <end position="396"/>
    </location>
</feature>
<evidence type="ECO:0000256" key="1">
    <source>
        <dbReference type="ARBA" id="ARBA00004123"/>
    </source>
</evidence>
<gene>
    <name evidence="11" type="ORF">MYCIT1_LOCUS30266</name>
</gene>
<evidence type="ECO:0000256" key="2">
    <source>
        <dbReference type="ARBA" id="ARBA00022574"/>
    </source>
</evidence>
<keyword evidence="5" id="KW-0677">Repeat</keyword>
<name>A0AAD2HRT7_9AGAR</name>
<evidence type="ECO:0000256" key="9">
    <source>
        <dbReference type="PROSITE-ProRule" id="PRU00221"/>
    </source>
</evidence>
<proteinExistence type="predicted"/>
<feature type="region of interest" description="Disordered" evidence="10">
    <location>
        <begin position="234"/>
        <end position="267"/>
    </location>
</feature>
<dbReference type="PRINTS" id="PR00320">
    <property type="entry name" value="GPROTEINBRPT"/>
</dbReference>
<evidence type="ECO:0000256" key="6">
    <source>
        <dbReference type="ARBA" id="ARBA00023187"/>
    </source>
</evidence>
<dbReference type="PROSITE" id="PS00678">
    <property type="entry name" value="WD_REPEATS_1"/>
    <property type="match status" value="1"/>
</dbReference>
<dbReference type="PANTHER" id="PTHR43979:SF1">
    <property type="entry name" value="PRE-MRNA-PROCESSING FACTOR 17"/>
    <property type="match status" value="1"/>
</dbReference>
<dbReference type="Gene3D" id="2.130.10.10">
    <property type="entry name" value="YVTN repeat-like/Quinoprotein amine dehydrogenase"/>
    <property type="match status" value="1"/>
</dbReference>
<reference evidence="11" key="1">
    <citation type="submission" date="2023-11" db="EMBL/GenBank/DDBJ databases">
        <authorList>
            <person name="De Vega J J."/>
            <person name="De Vega J J."/>
        </authorList>
    </citation>
    <scope>NUCLEOTIDE SEQUENCE</scope>
</reference>
<comment type="subcellular location">
    <subcellularLocation>
        <location evidence="1">Nucleus</location>
    </subcellularLocation>
</comment>
<keyword evidence="12" id="KW-1185">Reference proteome</keyword>
<dbReference type="PROSITE" id="PS50294">
    <property type="entry name" value="WD_REPEATS_REGION"/>
    <property type="match status" value="4"/>
</dbReference>
<dbReference type="Proteomes" id="UP001295794">
    <property type="component" value="Unassembled WGS sequence"/>
</dbReference>
<keyword evidence="7" id="KW-0539">Nucleus</keyword>
<evidence type="ECO:0000256" key="4">
    <source>
        <dbReference type="ARBA" id="ARBA00022728"/>
    </source>
</evidence>
<feature type="repeat" description="WD" evidence="9">
    <location>
        <begin position="311"/>
        <end position="345"/>
    </location>
</feature>
<comment type="caution">
    <text evidence="11">The sequence shown here is derived from an EMBL/GenBank/DDBJ whole genome shotgun (WGS) entry which is preliminary data.</text>
</comment>
<evidence type="ECO:0000256" key="8">
    <source>
        <dbReference type="ARBA" id="ARBA00068146"/>
    </source>
</evidence>
<keyword evidence="3" id="KW-0507">mRNA processing</keyword>
<dbReference type="SUPFAM" id="SSF50978">
    <property type="entry name" value="WD40 repeat-like"/>
    <property type="match status" value="1"/>
</dbReference>
<dbReference type="InterPro" id="IPR032847">
    <property type="entry name" value="PRPF17"/>
</dbReference>
<dbReference type="GO" id="GO:0003729">
    <property type="term" value="F:mRNA binding"/>
    <property type="evidence" value="ECO:0007669"/>
    <property type="project" value="TreeGrafter"/>
</dbReference>
<accession>A0AAD2HRT7</accession>
<evidence type="ECO:0000256" key="5">
    <source>
        <dbReference type="ARBA" id="ARBA00022737"/>
    </source>
</evidence>
<dbReference type="InterPro" id="IPR019775">
    <property type="entry name" value="WD40_repeat_CS"/>
</dbReference>
<evidence type="ECO:0000256" key="3">
    <source>
        <dbReference type="ARBA" id="ARBA00022664"/>
    </source>
</evidence>
<dbReference type="SMART" id="SM00320">
    <property type="entry name" value="WD40"/>
    <property type="match status" value="7"/>
</dbReference>
<dbReference type="FunFam" id="2.130.10.10:FF:000034">
    <property type="entry name" value="Pre-mRNA-processing factor 17, putative"/>
    <property type="match status" value="1"/>
</dbReference>
<evidence type="ECO:0000313" key="11">
    <source>
        <dbReference type="EMBL" id="CAK5279919.1"/>
    </source>
</evidence>
<sequence>MPCHTGHTHCDPCSQLRVTAEVLAHKMSLALEYSSSEEEDGGAASNPFGLAPAPKKPRVEEGSSTLQTVPSAAPHVLSEDVLHQTSLITRPTDTQMNVNIPYHEMILPVQGPENPFGDRNRFLNQNALAGHVEEQAMSEHAFKAQHLTHAMLGYSANPSVDPNAPAILGSLDSAHANGFATIDMIRATRNQRKELKRKRKTKGDLDIVDGDDAYVGPWASWEGDGAQPDFLAGVEEDDEPEEEEEEELPIKKGKPKRPTGVGHEHSVFHGKSETDYQGRTYMSAPVSEAPNLTQEVGSQDCFIPKVCVHTWTGHTQGVSVLRLFPETGHLLLSGSMDTKIKLWDIYTHGNCLRTFHGHTKYVKDVSFSNDGRQFLSCGYDRQMKLWDTETGQCLKRFSNGKIPHVIRFHPDQDKQHIFLAGMSDKKIIQYDMNSGDIIQEYDQHLGPVNTITFVDENRRFVTTSDDKTIRAWDYDIPVVIKYIAEPHMHSMPAVTLHPSKKYMAAQSLDNQILVYGTDNFRQNRKKRFAGHSVAGYACQVGFSPDGKWISSGDAEGNLVFWDWKTGRIKSRLKAHNKVVIAHDWLPHETSKVVTGSWDGLIKLWD</sequence>
<dbReference type="AlphaFoldDB" id="A0AAD2HRT7"/>
<dbReference type="GO" id="GO:0071013">
    <property type="term" value="C:catalytic step 2 spliceosome"/>
    <property type="evidence" value="ECO:0007669"/>
    <property type="project" value="InterPro"/>
</dbReference>
<dbReference type="InterPro" id="IPR001680">
    <property type="entry name" value="WD40_rpt"/>
</dbReference>
<evidence type="ECO:0000313" key="12">
    <source>
        <dbReference type="Proteomes" id="UP001295794"/>
    </source>
</evidence>
<feature type="repeat" description="WD" evidence="9">
    <location>
        <begin position="441"/>
        <end position="473"/>
    </location>
</feature>
<feature type="repeat" description="WD" evidence="9">
    <location>
        <begin position="572"/>
        <end position="605"/>
    </location>
</feature>
<dbReference type="InterPro" id="IPR036322">
    <property type="entry name" value="WD40_repeat_dom_sf"/>
</dbReference>
<dbReference type="EMBL" id="CAVNYO010000440">
    <property type="protein sequence ID" value="CAK5279919.1"/>
    <property type="molecule type" value="Genomic_DNA"/>
</dbReference>
<feature type="repeat" description="WD" evidence="9">
    <location>
        <begin position="540"/>
        <end position="571"/>
    </location>
</feature>
<keyword evidence="6" id="KW-0508">mRNA splicing</keyword>
<evidence type="ECO:0000256" key="7">
    <source>
        <dbReference type="ARBA" id="ARBA00023242"/>
    </source>
</evidence>
<dbReference type="GO" id="GO:0000398">
    <property type="term" value="P:mRNA splicing, via spliceosome"/>
    <property type="evidence" value="ECO:0007669"/>
    <property type="project" value="InterPro"/>
</dbReference>